<accession>A0A0K6S6B2</accession>
<dbReference type="InterPro" id="IPR024156">
    <property type="entry name" value="Small_GTPase_ARF"/>
</dbReference>
<feature type="binding site" evidence="3">
    <location>
        <begin position="156"/>
        <end position="159"/>
    </location>
    <ligand>
        <name>GTP</name>
        <dbReference type="ChEBI" id="CHEBI:37565"/>
    </ligand>
</feature>
<feature type="binding site" evidence="4">
    <location>
        <position position="30"/>
    </location>
    <ligand>
        <name>Mg(2+)</name>
        <dbReference type="ChEBI" id="CHEBI:18420"/>
    </ligand>
</feature>
<evidence type="ECO:0000256" key="5">
    <source>
        <dbReference type="SAM" id="MobiDB-lite"/>
    </source>
</evidence>
<evidence type="ECO:0000256" key="3">
    <source>
        <dbReference type="PIRSR" id="PIRSR606689-1"/>
    </source>
</evidence>
<evidence type="ECO:0000256" key="2">
    <source>
        <dbReference type="ARBA" id="ARBA00023134"/>
    </source>
</evidence>
<dbReference type="GO" id="GO:0046872">
    <property type="term" value="F:metal ion binding"/>
    <property type="evidence" value="ECO:0007669"/>
    <property type="project" value="UniProtKB-KW"/>
</dbReference>
<name>A0A0K6S6B2_9ALVE</name>
<dbReference type="PhylomeDB" id="A0A0K6S6B2"/>
<keyword evidence="2 3" id="KW-0342">GTP-binding</keyword>
<proteinExistence type="predicted"/>
<dbReference type="InterPro" id="IPR027417">
    <property type="entry name" value="P-loop_NTPase"/>
</dbReference>
<dbReference type="SMART" id="SM00177">
    <property type="entry name" value="ARF"/>
    <property type="match status" value="1"/>
</dbReference>
<dbReference type="PANTHER" id="PTHR11711">
    <property type="entry name" value="ADP RIBOSYLATION FACTOR-RELATED"/>
    <property type="match status" value="1"/>
</dbReference>
<gene>
    <name evidence="6" type="ORF">Cvel_2698.t1.CR1</name>
</gene>
<evidence type="ECO:0000256" key="1">
    <source>
        <dbReference type="ARBA" id="ARBA00022741"/>
    </source>
</evidence>
<feature type="compositionally biased region" description="Low complexity" evidence="5">
    <location>
        <begin position="202"/>
        <end position="211"/>
    </location>
</feature>
<feature type="binding site" evidence="3">
    <location>
        <begin position="23"/>
        <end position="30"/>
    </location>
    <ligand>
        <name>GTP</name>
        <dbReference type="ChEBI" id="CHEBI:37565"/>
    </ligand>
</feature>
<keyword evidence="4" id="KW-0479">Metal-binding</keyword>
<evidence type="ECO:0000256" key="4">
    <source>
        <dbReference type="PIRSR" id="PIRSR606689-2"/>
    </source>
</evidence>
<organism evidence="6">
    <name type="scientific">Chromera velia CCMP2878</name>
    <dbReference type="NCBI Taxonomy" id="1169474"/>
    <lineage>
        <taxon>Eukaryota</taxon>
        <taxon>Sar</taxon>
        <taxon>Alveolata</taxon>
        <taxon>Colpodellida</taxon>
        <taxon>Chromeraceae</taxon>
        <taxon>Chromera</taxon>
    </lineage>
</organism>
<dbReference type="GO" id="GO:0005525">
    <property type="term" value="F:GTP binding"/>
    <property type="evidence" value="ECO:0007669"/>
    <property type="project" value="UniProtKB-KW"/>
</dbReference>
<dbReference type="SUPFAM" id="SSF52540">
    <property type="entry name" value="P-loop containing nucleoside triphosphate hydrolases"/>
    <property type="match status" value="1"/>
</dbReference>
<dbReference type="InterPro" id="IPR006689">
    <property type="entry name" value="Small_GTPase_ARF/SAR"/>
</dbReference>
<keyword evidence="4" id="KW-0460">Magnesium</keyword>
<dbReference type="Pfam" id="PF00025">
    <property type="entry name" value="Arf"/>
    <property type="match status" value="1"/>
</dbReference>
<dbReference type="EMBL" id="CDMZ01000099">
    <property type="protein sequence ID" value="CUC09018.1"/>
    <property type="molecule type" value="Genomic_DNA"/>
</dbReference>
<evidence type="ECO:0000313" key="6">
    <source>
        <dbReference type="EMBL" id="CUC09018.1"/>
    </source>
</evidence>
<feature type="binding site" evidence="3">
    <location>
        <position position="92"/>
    </location>
    <ligand>
        <name>GTP</name>
        <dbReference type="ChEBI" id="CHEBI:37565"/>
    </ligand>
</feature>
<keyword evidence="1 3" id="KW-0547">Nucleotide-binding</keyword>
<dbReference type="GO" id="GO:0003924">
    <property type="term" value="F:GTPase activity"/>
    <property type="evidence" value="ECO:0007669"/>
    <property type="project" value="InterPro"/>
</dbReference>
<protein>
    <submittedName>
        <fullName evidence="6">Uncharacterized protein</fullName>
    </submittedName>
</protein>
<dbReference type="VEuPathDB" id="CryptoDB:Cvel_2698"/>
<dbReference type="Gene3D" id="3.40.50.300">
    <property type="entry name" value="P-loop containing nucleotide triphosphate hydrolases"/>
    <property type="match status" value="1"/>
</dbReference>
<dbReference type="AlphaFoldDB" id="A0A0K6S6B2"/>
<sequence>MGQQGSAQKSLLRKKANQVLLVGLPDVGKTLFLYTVKVKSLNNPADVVRQTKTASKSAQEAGMEQATNEVVSFHYEEISHGNQKYGVWDVAGNEAMRELWLFYYRHIKFDAVLFLVKGQETSYEKLCAHIEESRHHLRVLMQEEELRNAAFVIIINKREPSSTEAAGMKNRLPGGSAESRKENKNAAAAASADMTGGEGSKQQHQQQQLQLHHPEKSLDSEDVIRRLRVDADSLEDDALNPKRVMVLEMDVALGWDARGKAWTDEDLGSHGGPQEGPALPKLISFIDGVVDINKSGQLE</sequence>
<reference evidence="6" key="1">
    <citation type="submission" date="2014-11" db="EMBL/GenBank/DDBJ databases">
        <title>Molecular phylogeny of cliff fern family Woodsiaceae with morphological implications.</title>
        <authorList>
            <person name="Shao Y.-Z."/>
            <person name="Wei R."/>
            <person name="Zhang X.-C."/>
        </authorList>
    </citation>
    <scope>NUCLEOTIDE SEQUENCE</scope>
</reference>
<dbReference type="PROSITE" id="PS51417">
    <property type="entry name" value="ARF"/>
    <property type="match status" value="1"/>
</dbReference>
<feature type="region of interest" description="Disordered" evidence="5">
    <location>
        <begin position="163"/>
        <end position="217"/>
    </location>
</feature>